<evidence type="ECO:0000313" key="2">
    <source>
        <dbReference type="Proteomes" id="UP000007350"/>
    </source>
</evidence>
<accession>K2NJ14</accession>
<reference evidence="1 2" key="1">
    <citation type="journal article" date="2012" name="BMC Genomics">
        <title>Comparative genomic analysis of human infective Trypanosoma cruzi lineages with the bat-restricted subspecies T. cruzi marinkellei.</title>
        <authorList>
            <person name="Franzen O."/>
            <person name="Talavera-Lopez C."/>
            <person name="Ochaya S."/>
            <person name="Butler C.E."/>
            <person name="Messenger L.A."/>
            <person name="Lewis M.D."/>
            <person name="Llewellyn M.S."/>
            <person name="Marinkelle C.J."/>
            <person name="Tyler K.M."/>
            <person name="Miles M.A."/>
            <person name="Andersson B."/>
        </authorList>
    </citation>
    <scope>NUCLEOTIDE SEQUENCE [LARGE SCALE GENOMIC DNA]</scope>
    <source>
        <strain evidence="1 2">B7</strain>
    </source>
</reference>
<name>K2NJ14_TRYCR</name>
<protein>
    <submittedName>
        <fullName evidence="1">Uncharacterized protein</fullName>
    </submittedName>
</protein>
<comment type="caution">
    <text evidence="1">The sequence shown here is derived from an EMBL/GenBank/DDBJ whole genome shotgun (WGS) entry which is preliminary data.</text>
</comment>
<sequence length="239" mass="25808">MARSLPQDGANAWHVGFLTAVGEPYGREAQEVKEGAHTAWQVLVGVARAPFPVSTWPSSPLSGSAARLPPTRRQVCTRPADYKQPLCWWRRPSLTETTGPPRPPPAPFREVTAANPCRPADGGLTSSCPACSGVRSSVHNTTAHARRARPGVPILGEGLARGRRNGDTVFLIRALRAGRHLLRQACQQTRHAGSTNACVKEAPGSSATIPLQTSRAADPTADHGRLRFIRCWNARRLEL</sequence>
<organism evidence="1 2">
    <name type="scientific">Trypanosoma cruzi marinkellei</name>
    <dbReference type="NCBI Taxonomy" id="85056"/>
    <lineage>
        <taxon>Eukaryota</taxon>
        <taxon>Discoba</taxon>
        <taxon>Euglenozoa</taxon>
        <taxon>Kinetoplastea</taxon>
        <taxon>Metakinetoplastina</taxon>
        <taxon>Trypanosomatida</taxon>
        <taxon>Trypanosomatidae</taxon>
        <taxon>Trypanosoma</taxon>
        <taxon>Schizotrypanum</taxon>
    </lineage>
</organism>
<keyword evidence="2" id="KW-1185">Reference proteome</keyword>
<evidence type="ECO:0000313" key="1">
    <source>
        <dbReference type="EMBL" id="EKF28907.1"/>
    </source>
</evidence>
<proteinExistence type="predicted"/>
<gene>
    <name evidence="1" type="ORF">MOQ_007329</name>
</gene>
<dbReference type="OrthoDB" id="252691at2759"/>
<dbReference type="AlphaFoldDB" id="K2NJ14"/>
<dbReference type="EMBL" id="AHKC01014500">
    <property type="protein sequence ID" value="EKF28907.1"/>
    <property type="molecule type" value="Genomic_DNA"/>
</dbReference>
<dbReference type="Proteomes" id="UP000007350">
    <property type="component" value="Unassembled WGS sequence"/>
</dbReference>